<reference evidence="1" key="1">
    <citation type="submission" date="2020-06" db="EMBL/GenBank/DDBJ databases">
        <authorList>
            <person name="Li T."/>
            <person name="Hu X."/>
            <person name="Zhang T."/>
            <person name="Song X."/>
            <person name="Zhang H."/>
            <person name="Dai N."/>
            <person name="Sheng W."/>
            <person name="Hou X."/>
            <person name="Wei L."/>
        </authorList>
    </citation>
    <scope>NUCLEOTIDE SEQUENCE</scope>
    <source>
        <strain evidence="1">G02</strain>
        <tissue evidence="1">Leaf</tissue>
    </source>
</reference>
<dbReference type="AlphaFoldDB" id="A0AAW2RZ81"/>
<dbReference type="EMBL" id="JACGWJ010000012">
    <property type="protein sequence ID" value="KAL0385388.1"/>
    <property type="molecule type" value="Genomic_DNA"/>
</dbReference>
<reference evidence="1" key="2">
    <citation type="journal article" date="2024" name="Plant">
        <title>Genomic evolution and insights into agronomic trait innovations of Sesamum species.</title>
        <authorList>
            <person name="Miao H."/>
            <person name="Wang L."/>
            <person name="Qu L."/>
            <person name="Liu H."/>
            <person name="Sun Y."/>
            <person name="Le M."/>
            <person name="Wang Q."/>
            <person name="Wei S."/>
            <person name="Zheng Y."/>
            <person name="Lin W."/>
            <person name="Duan Y."/>
            <person name="Cao H."/>
            <person name="Xiong S."/>
            <person name="Wang X."/>
            <person name="Wei L."/>
            <person name="Li C."/>
            <person name="Ma Q."/>
            <person name="Ju M."/>
            <person name="Zhao R."/>
            <person name="Li G."/>
            <person name="Mu C."/>
            <person name="Tian Q."/>
            <person name="Mei H."/>
            <person name="Zhang T."/>
            <person name="Gao T."/>
            <person name="Zhang H."/>
        </authorList>
    </citation>
    <scope>NUCLEOTIDE SEQUENCE</scope>
    <source>
        <strain evidence="1">G02</strain>
    </source>
</reference>
<protein>
    <submittedName>
        <fullName evidence="1">Uncharacterized protein</fullName>
    </submittedName>
</protein>
<organism evidence="1">
    <name type="scientific">Sesamum radiatum</name>
    <name type="common">Black benniseed</name>
    <dbReference type="NCBI Taxonomy" id="300843"/>
    <lineage>
        <taxon>Eukaryota</taxon>
        <taxon>Viridiplantae</taxon>
        <taxon>Streptophyta</taxon>
        <taxon>Embryophyta</taxon>
        <taxon>Tracheophyta</taxon>
        <taxon>Spermatophyta</taxon>
        <taxon>Magnoliopsida</taxon>
        <taxon>eudicotyledons</taxon>
        <taxon>Gunneridae</taxon>
        <taxon>Pentapetalae</taxon>
        <taxon>asterids</taxon>
        <taxon>lamiids</taxon>
        <taxon>Lamiales</taxon>
        <taxon>Pedaliaceae</taxon>
        <taxon>Sesamum</taxon>
    </lineage>
</organism>
<accession>A0AAW2RZ81</accession>
<comment type="caution">
    <text evidence="1">The sequence shown here is derived from an EMBL/GenBank/DDBJ whole genome shotgun (WGS) entry which is preliminary data.</text>
</comment>
<gene>
    <name evidence="1" type="ORF">Sradi_2933100</name>
</gene>
<name>A0AAW2RZ81_SESRA</name>
<proteinExistence type="predicted"/>
<evidence type="ECO:0000313" key="1">
    <source>
        <dbReference type="EMBL" id="KAL0385388.1"/>
    </source>
</evidence>
<sequence length="72" mass="8523">MRYFGLLNSSQDRLQALPGRHYYASAQRHLPDAQHEAVHMKEGNHTERDRRGWPRFTNRVYSGDRGDEVPMR</sequence>